<sequence>MEKAEKIRKTYVEYVLDHGQPPASFYAFAKKLKMTEGELYEFYTSFESIDMDLWVSFFQQARTNAENDPTYQGYSVREKLLAFYYTWVEVLKSNRSFVTYSYRKLPQPIAAKNPPELRPFKEAFITYAHDLMYEGRESREIVARPYVSNRYPEAVWLNTLYLLDFWVKDTSRNFELTDTAIEKTVNTAFDLMGRSLVDTVVDLAKFVYQNR</sequence>
<dbReference type="Gene3D" id="1.10.357.10">
    <property type="entry name" value="Tetracycline Repressor, domain 2"/>
    <property type="match status" value="1"/>
</dbReference>
<organism evidence="2 3">
    <name type="scientific">Runella rosea</name>
    <dbReference type="NCBI Taxonomy" id="2259595"/>
    <lineage>
        <taxon>Bacteria</taxon>
        <taxon>Pseudomonadati</taxon>
        <taxon>Bacteroidota</taxon>
        <taxon>Cytophagia</taxon>
        <taxon>Cytophagales</taxon>
        <taxon>Spirosomataceae</taxon>
        <taxon>Runella</taxon>
    </lineage>
</organism>
<evidence type="ECO:0000313" key="2">
    <source>
        <dbReference type="EMBL" id="AXE16839.1"/>
    </source>
</evidence>
<dbReference type="AlphaFoldDB" id="A0A344TDW8"/>
<dbReference type="InterPro" id="IPR041673">
    <property type="entry name" value="TetR_C_23"/>
</dbReference>
<dbReference type="Pfam" id="PF17931">
    <property type="entry name" value="TetR_C_23"/>
    <property type="match status" value="1"/>
</dbReference>
<dbReference type="InterPro" id="IPR036271">
    <property type="entry name" value="Tet_transcr_reg_TetR-rel_C_sf"/>
</dbReference>
<dbReference type="RefSeq" id="WP_114065626.1">
    <property type="nucleotide sequence ID" value="NZ_CP030850.1"/>
</dbReference>
<name>A0A344TDW8_9BACT</name>
<dbReference type="Proteomes" id="UP000251993">
    <property type="component" value="Chromosome"/>
</dbReference>
<keyword evidence="3" id="KW-1185">Reference proteome</keyword>
<protein>
    <submittedName>
        <fullName evidence="2">TetR/AcrR family transcriptional regulator</fullName>
    </submittedName>
</protein>
<accession>A0A344TDW8</accession>
<dbReference type="OrthoDB" id="977687at2"/>
<gene>
    <name evidence="2" type="ORF">DR864_03350</name>
</gene>
<reference evidence="2 3" key="1">
    <citation type="submission" date="2018-07" db="EMBL/GenBank/DDBJ databases">
        <title>Genome sequencing of Runella.</title>
        <authorList>
            <person name="Baek M.-G."/>
            <person name="Yi H."/>
        </authorList>
    </citation>
    <scope>NUCLEOTIDE SEQUENCE [LARGE SCALE GENOMIC DNA]</scope>
    <source>
        <strain evidence="2 3">HYN0085</strain>
    </source>
</reference>
<dbReference type="KEGG" id="run:DR864_03350"/>
<proteinExistence type="predicted"/>
<evidence type="ECO:0000313" key="3">
    <source>
        <dbReference type="Proteomes" id="UP000251993"/>
    </source>
</evidence>
<evidence type="ECO:0000259" key="1">
    <source>
        <dbReference type="Pfam" id="PF17931"/>
    </source>
</evidence>
<feature type="domain" description="Tetracyclin repressor-like C-terminal" evidence="1">
    <location>
        <begin position="79"/>
        <end position="206"/>
    </location>
</feature>
<dbReference type="EMBL" id="CP030850">
    <property type="protein sequence ID" value="AXE16839.1"/>
    <property type="molecule type" value="Genomic_DNA"/>
</dbReference>
<dbReference type="SUPFAM" id="SSF48498">
    <property type="entry name" value="Tetracyclin repressor-like, C-terminal domain"/>
    <property type="match status" value="1"/>
</dbReference>